<reference evidence="1 2" key="1">
    <citation type="submission" date="2015-01" db="EMBL/GenBank/DDBJ databases">
        <title>Vibrio sp. C5 JCM 19232 whole genome shotgun sequence.</title>
        <authorList>
            <person name="Sawabe T."/>
            <person name="Meirelles P."/>
            <person name="Feng G."/>
            <person name="Sayaka M."/>
            <person name="Hattori M."/>
            <person name="Ohkuma M."/>
        </authorList>
    </citation>
    <scope>NUCLEOTIDE SEQUENCE [LARGE SCALE GENOMIC DNA]</scope>
    <source>
        <strain evidence="1 2">JCM19232</strain>
    </source>
</reference>
<gene>
    <name evidence="1" type="ORF">JCM19232_3556</name>
</gene>
<comment type="caution">
    <text evidence="1">The sequence shown here is derived from an EMBL/GenBank/DDBJ whole genome shotgun (WGS) entry which is preliminary data.</text>
</comment>
<evidence type="ECO:0000313" key="2">
    <source>
        <dbReference type="Proteomes" id="UP000031670"/>
    </source>
</evidence>
<dbReference type="Proteomes" id="UP000031670">
    <property type="component" value="Unassembled WGS sequence"/>
</dbReference>
<evidence type="ECO:0000313" key="1">
    <source>
        <dbReference type="EMBL" id="GAM60614.1"/>
    </source>
</evidence>
<organism evidence="1 2">
    <name type="scientific">Vibrio ishigakensis</name>
    <dbReference type="NCBI Taxonomy" id="1481914"/>
    <lineage>
        <taxon>Bacteria</taxon>
        <taxon>Pseudomonadati</taxon>
        <taxon>Pseudomonadota</taxon>
        <taxon>Gammaproteobacteria</taxon>
        <taxon>Vibrionales</taxon>
        <taxon>Vibrionaceae</taxon>
        <taxon>Vibrio</taxon>
    </lineage>
</organism>
<accession>A0A0B8PCJ2</accession>
<sequence length="72" mass="7963">MFKTDKSKVKELLIATRFGVSASEMDTIIGVDPVKALKIIRQLKEEGEDIQSLGEGNNPELLVLYSIGEIEN</sequence>
<proteinExistence type="predicted"/>
<name>A0A0B8PCJ2_9VIBR</name>
<protein>
    <submittedName>
        <fullName evidence="1">Uncharacterized protein</fullName>
    </submittedName>
</protein>
<dbReference type="AlphaFoldDB" id="A0A0B8PCJ2"/>
<reference evidence="1 2" key="2">
    <citation type="submission" date="2015-01" db="EMBL/GenBank/DDBJ databases">
        <authorList>
            <consortium name="NBRP consortium"/>
            <person name="Sawabe T."/>
            <person name="Meirelles P."/>
            <person name="Feng G."/>
            <person name="Sayaka M."/>
            <person name="Hattori M."/>
            <person name="Ohkuma M."/>
        </authorList>
    </citation>
    <scope>NUCLEOTIDE SEQUENCE [LARGE SCALE GENOMIC DNA]</scope>
    <source>
        <strain evidence="1 2">JCM19232</strain>
    </source>
</reference>
<dbReference type="EMBL" id="BBSA01000002">
    <property type="protein sequence ID" value="GAM60614.1"/>
    <property type="molecule type" value="Genomic_DNA"/>
</dbReference>